<evidence type="ECO:0000256" key="2">
    <source>
        <dbReference type="PIRSR" id="PIRSR006386-1"/>
    </source>
</evidence>
<dbReference type="RefSeq" id="WP_261971390.1">
    <property type="nucleotide sequence ID" value="NZ_JAHHZF010000016.1"/>
</dbReference>
<accession>A0A947D868</accession>
<dbReference type="Gene3D" id="3.40.30.10">
    <property type="entry name" value="Glutaredoxin"/>
    <property type="match status" value="1"/>
</dbReference>
<evidence type="ECO:0000256" key="1">
    <source>
        <dbReference type="PIRNR" id="PIRNR006386"/>
    </source>
</evidence>
<dbReference type="Proteomes" id="UP000766595">
    <property type="component" value="Unassembled WGS sequence"/>
</dbReference>
<dbReference type="InterPro" id="IPR051924">
    <property type="entry name" value="GST_Kappa/NadH"/>
</dbReference>
<evidence type="ECO:0000259" key="3">
    <source>
        <dbReference type="Pfam" id="PF01323"/>
    </source>
</evidence>
<dbReference type="InterPro" id="IPR036249">
    <property type="entry name" value="Thioredoxin-like_sf"/>
</dbReference>
<dbReference type="AlphaFoldDB" id="A0A947D868"/>
<dbReference type="EC" id="5.99.1.4" evidence="1"/>
<comment type="caution">
    <text evidence="4">The sequence shown here is derived from an EMBL/GenBank/DDBJ whole genome shotgun (WGS) entry which is preliminary data.</text>
</comment>
<dbReference type="PANTHER" id="PTHR42943">
    <property type="entry name" value="GLUTATHIONE S-TRANSFERASE KAPPA"/>
    <property type="match status" value="1"/>
</dbReference>
<name>A0A947D868_9HYPH</name>
<dbReference type="GO" id="GO:0006749">
    <property type="term" value="P:glutathione metabolic process"/>
    <property type="evidence" value="ECO:0007669"/>
    <property type="project" value="TreeGrafter"/>
</dbReference>
<dbReference type="InterPro" id="IPR001853">
    <property type="entry name" value="DSBA-like_thioredoxin_dom"/>
</dbReference>
<dbReference type="SUPFAM" id="SSF52833">
    <property type="entry name" value="Thioredoxin-like"/>
    <property type="match status" value="1"/>
</dbReference>
<dbReference type="GO" id="GO:0004364">
    <property type="term" value="F:glutathione transferase activity"/>
    <property type="evidence" value="ECO:0007669"/>
    <property type="project" value="TreeGrafter"/>
</dbReference>
<dbReference type="GO" id="GO:0004602">
    <property type="term" value="F:glutathione peroxidase activity"/>
    <property type="evidence" value="ECO:0007669"/>
    <property type="project" value="TreeGrafter"/>
</dbReference>
<evidence type="ECO:0000313" key="4">
    <source>
        <dbReference type="EMBL" id="MBT9292890.1"/>
    </source>
</evidence>
<dbReference type="PANTHER" id="PTHR42943:SF2">
    <property type="entry name" value="GLUTATHIONE S-TRANSFERASE KAPPA 1"/>
    <property type="match status" value="1"/>
</dbReference>
<dbReference type="Pfam" id="PF01323">
    <property type="entry name" value="DSBA"/>
    <property type="match status" value="1"/>
</dbReference>
<evidence type="ECO:0000313" key="5">
    <source>
        <dbReference type="Proteomes" id="UP000766595"/>
    </source>
</evidence>
<dbReference type="GO" id="GO:0018845">
    <property type="term" value="F:2-hydroxychromene-2-carboxylate isomerase activity"/>
    <property type="evidence" value="ECO:0007669"/>
    <property type="project" value="UniProtKB-UniRule"/>
</dbReference>
<dbReference type="EMBL" id="JAHHZF010000016">
    <property type="protein sequence ID" value="MBT9292890.1"/>
    <property type="molecule type" value="Genomic_DNA"/>
</dbReference>
<keyword evidence="5" id="KW-1185">Reference proteome</keyword>
<dbReference type="InterPro" id="IPR014440">
    <property type="entry name" value="HCCAis_GSTk"/>
</dbReference>
<dbReference type="PIRSF" id="PIRSF006386">
    <property type="entry name" value="HCCAis_GSTk"/>
    <property type="match status" value="1"/>
</dbReference>
<organism evidence="4 5">
    <name type="scientific">Prosthecodimorpha staleyi</name>
    <dbReference type="NCBI Taxonomy" id="2840188"/>
    <lineage>
        <taxon>Bacteria</taxon>
        <taxon>Pseudomonadati</taxon>
        <taxon>Pseudomonadota</taxon>
        <taxon>Alphaproteobacteria</taxon>
        <taxon>Hyphomicrobiales</taxon>
        <taxon>Ancalomicrobiaceae</taxon>
        <taxon>Prosthecodimorpha</taxon>
    </lineage>
</organism>
<gene>
    <name evidence="4" type="ORF">KL771_25740</name>
</gene>
<keyword evidence="1" id="KW-0413">Isomerase</keyword>
<protein>
    <recommendedName>
        <fullName evidence="1">2-hydroxychromene-2-carboxylate isomerase</fullName>
        <ecNumber evidence="1">5.99.1.4</ecNumber>
    </recommendedName>
</protein>
<sequence>MPEPIRLYFDFASPYAYFALDPLAELAARHGRALELRPILLWAVFKGQGVGNPLEKPARRAYFDLDVARSAAFYGVPYRMPDPLQISAHLAARLHHAATAERPDLALPLARDIFRAFFVEGRDIADRAVLADLPSVLAFGPEAVQAMIDGADGRGRLAAAIEEAAGIGVIGSPYAVVDGEGFFGADRLPQIAWRLGERRDATA</sequence>
<comment type="catalytic activity">
    <reaction evidence="1">
        <text>2-hydroxychromene-2-carboxylate = (3E)-4-(2-hydroxyphenyl)-2-oxobut-3-enoate</text>
        <dbReference type="Rhea" id="RHEA:27401"/>
        <dbReference type="ChEBI" id="CHEBI:59350"/>
        <dbReference type="ChEBI" id="CHEBI:59353"/>
        <dbReference type="EC" id="5.99.1.4"/>
    </reaction>
</comment>
<comment type="similarity">
    <text evidence="1">Belongs to the GST superfamily. NadH family.</text>
</comment>
<feature type="domain" description="DSBA-like thioredoxin" evidence="3">
    <location>
        <begin position="5"/>
        <end position="194"/>
    </location>
</feature>
<reference evidence="4 5" key="1">
    <citation type="submission" date="2021-06" db="EMBL/GenBank/DDBJ databases">
        <authorList>
            <person name="Grouzdev D.S."/>
            <person name="Koziaeva V."/>
        </authorList>
    </citation>
    <scope>NUCLEOTIDE SEQUENCE [LARGE SCALE GENOMIC DNA]</scope>
    <source>
        <strain evidence="4 5">22</strain>
    </source>
</reference>
<proteinExistence type="inferred from homology"/>
<feature type="active site" description="Nucleophile" evidence="2">
    <location>
        <position position="13"/>
    </location>
</feature>